<gene>
    <name evidence="2" type="ORF">SAMN02746065_101190</name>
</gene>
<keyword evidence="1" id="KW-0812">Transmembrane</keyword>
<reference evidence="2 3" key="1">
    <citation type="submission" date="2017-04" db="EMBL/GenBank/DDBJ databases">
        <authorList>
            <person name="Afonso C.L."/>
            <person name="Miller P.J."/>
            <person name="Scott M.A."/>
            <person name="Spackman E."/>
            <person name="Goraichik I."/>
            <person name="Dimitrov K.M."/>
            <person name="Suarez D.L."/>
            <person name="Swayne D.E."/>
        </authorList>
    </citation>
    <scope>NUCLEOTIDE SEQUENCE [LARGE SCALE GENOMIC DNA]</scope>
    <source>
        <strain evidence="2 3">DSM 3385</strain>
    </source>
</reference>
<evidence type="ECO:0000313" key="2">
    <source>
        <dbReference type="EMBL" id="SMC37300.1"/>
    </source>
</evidence>
<feature type="transmembrane region" description="Helical" evidence="1">
    <location>
        <begin position="53"/>
        <end position="72"/>
    </location>
</feature>
<evidence type="ECO:0000256" key="1">
    <source>
        <dbReference type="SAM" id="Phobius"/>
    </source>
</evidence>
<evidence type="ECO:0000313" key="3">
    <source>
        <dbReference type="Proteomes" id="UP000192418"/>
    </source>
</evidence>
<dbReference type="OrthoDB" id="5421573at2"/>
<organism evidence="2 3">
    <name type="scientific">Desulfocicer vacuolatum DSM 3385</name>
    <dbReference type="NCBI Taxonomy" id="1121400"/>
    <lineage>
        <taxon>Bacteria</taxon>
        <taxon>Pseudomonadati</taxon>
        <taxon>Thermodesulfobacteriota</taxon>
        <taxon>Desulfobacteria</taxon>
        <taxon>Desulfobacterales</taxon>
        <taxon>Desulfobacteraceae</taxon>
        <taxon>Desulfocicer</taxon>
    </lineage>
</organism>
<dbReference type="EMBL" id="FWXY01000001">
    <property type="protein sequence ID" value="SMC37300.1"/>
    <property type="molecule type" value="Genomic_DNA"/>
</dbReference>
<dbReference type="STRING" id="1121400.SAMN02746065_101190"/>
<feature type="transmembrane region" description="Helical" evidence="1">
    <location>
        <begin position="12"/>
        <end position="33"/>
    </location>
</feature>
<feature type="transmembrane region" description="Helical" evidence="1">
    <location>
        <begin position="108"/>
        <end position="129"/>
    </location>
</feature>
<protein>
    <submittedName>
        <fullName evidence="2">Uncharacterized protein</fullName>
    </submittedName>
</protein>
<proteinExistence type="predicted"/>
<dbReference type="Proteomes" id="UP000192418">
    <property type="component" value="Unassembled WGS sequence"/>
</dbReference>
<dbReference type="RefSeq" id="WP_084066506.1">
    <property type="nucleotide sequence ID" value="NZ_FWXY01000001.1"/>
</dbReference>
<dbReference type="AlphaFoldDB" id="A0A1W1YM40"/>
<name>A0A1W1YM40_9BACT</name>
<keyword evidence="3" id="KW-1185">Reference proteome</keyword>
<sequence length="140" mass="14884">MGAGGTQGGAGRFFLGFFMMCAGFYMLLSAITIRSGFHMGLGIYRFSMMGGQFNITSGMIFIPLILGVGMIFYNARSIIGWLVSLGALGSLIFGVISTLRMGFRSMSAFDLITILVLAFGGLGLFLSSLRGTGDDDSKVK</sequence>
<keyword evidence="1" id="KW-0472">Membrane</keyword>
<feature type="transmembrane region" description="Helical" evidence="1">
    <location>
        <begin position="78"/>
        <end position="96"/>
    </location>
</feature>
<keyword evidence="1" id="KW-1133">Transmembrane helix</keyword>
<accession>A0A1W1YM40</accession>